<feature type="domain" description="Large ribosomal subunit protein bL25 beta" evidence="8">
    <location>
        <begin position="103"/>
        <end position="181"/>
    </location>
</feature>
<dbReference type="Pfam" id="PF01386">
    <property type="entry name" value="Ribosomal_L25p"/>
    <property type="match status" value="1"/>
</dbReference>
<keyword evidence="4 5" id="KW-0687">Ribonucleoprotein</keyword>
<reference evidence="9" key="2">
    <citation type="submission" date="2015-01" db="EMBL/GenBank/DDBJ databases">
        <authorList>
            <person name="Xiang T."/>
            <person name="Song Y."/>
            <person name="Huang L."/>
            <person name="Wang B."/>
            <person name="Wu P."/>
        </authorList>
    </citation>
    <scope>NUCLEOTIDE SEQUENCE [LARGE SCALE GENOMIC DNA]</scope>
    <source>
        <strain evidence="9">V1</strain>
    </source>
</reference>
<dbReference type="PANTHER" id="PTHR33284">
    <property type="entry name" value="RIBOSOMAL PROTEIN L25/GLN-TRNA SYNTHETASE, ANTI-CODON-BINDING DOMAIN-CONTAINING PROTEIN"/>
    <property type="match status" value="1"/>
</dbReference>
<dbReference type="Pfam" id="PF14693">
    <property type="entry name" value="Ribosomal_TL5_C"/>
    <property type="match status" value="1"/>
</dbReference>
<sequence>MGQRILSGRRRTGLGKAAAARCRREGRLPAVMYDRFGKSIPIDVSQYDFYKLFRNITESTIITVKLDDKDEFEVFVKDYQHNIITDTVEHVDFYEVERGKVLRTKIQLRLSGSPEGVRQGAVLEAGLTDIEVECLPKDLPERIIVDVSKLDLNEALHVRDIKVQGEVKILTDPDLPVATLKFVHVDIPETTEGEGETEEKADSATTEKTAE</sequence>
<feature type="region of interest" description="Disordered" evidence="6">
    <location>
        <begin position="188"/>
        <end position="211"/>
    </location>
</feature>
<dbReference type="AlphaFoldDB" id="A0A0B7GS07"/>
<dbReference type="Gene3D" id="2.170.120.20">
    <property type="entry name" value="Ribosomal protein L25, beta domain"/>
    <property type="match status" value="1"/>
</dbReference>
<dbReference type="PANTHER" id="PTHR33284:SF1">
    <property type="entry name" value="RIBOSOMAL PROTEIN L25_GLN-TRNA SYNTHETASE, ANTI-CODON-BINDING DOMAIN-CONTAINING PROTEIN"/>
    <property type="match status" value="1"/>
</dbReference>
<dbReference type="GO" id="GO:0022625">
    <property type="term" value="C:cytosolic large ribosomal subunit"/>
    <property type="evidence" value="ECO:0007669"/>
    <property type="project" value="TreeGrafter"/>
</dbReference>
<evidence type="ECO:0000313" key="10">
    <source>
        <dbReference type="EMBL" id="QEJ97198.1"/>
    </source>
</evidence>
<dbReference type="InterPro" id="IPR020056">
    <property type="entry name" value="Rbsml_bL25/Gln-tRNA_synth_N"/>
</dbReference>
<keyword evidence="3 5" id="KW-0689">Ribosomal protein</keyword>
<dbReference type="HAMAP" id="MF_01334">
    <property type="entry name" value="Ribosomal_bL25_CTC"/>
    <property type="match status" value="1"/>
</dbReference>
<dbReference type="OrthoDB" id="9790002at2"/>
<evidence type="ECO:0000256" key="1">
    <source>
        <dbReference type="ARBA" id="ARBA00022730"/>
    </source>
</evidence>
<dbReference type="GO" id="GO:0006412">
    <property type="term" value="P:translation"/>
    <property type="evidence" value="ECO:0007669"/>
    <property type="project" value="UniProtKB-UniRule"/>
</dbReference>
<dbReference type="SUPFAM" id="SSF50715">
    <property type="entry name" value="Ribosomal protein L25-like"/>
    <property type="match status" value="1"/>
</dbReference>
<dbReference type="InterPro" id="IPR011035">
    <property type="entry name" value="Ribosomal_bL25/Gln-tRNA_synth"/>
</dbReference>
<dbReference type="RefSeq" id="WP_002696682.1">
    <property type="nucleotide sequence ID" value="NZ_CDNC01000010.1"/>
</dbReference>
<dbReference type="InterPro" id="IPR001021">
    <property type="entry name" value="Ribosomal_bL25_long"/>
</dbReference>
<evidence type="ECO:0000259" key="8">
    <source>
        <dbReference type="Pfam" id="PF14693"/>
    </source>
</evidence>
<evidence type="ECO:0000256" key="5">
    <source>
        <dbReference type="HAMAP-Rule" id="MF_01334"/>
    </source>
</evidence>
<proteinExistence type="inferred from homology"/>
<feature type="compositionally biased region" description="Acidic residues" evidence="6">
    <location>
        <begin position="189"/>
        <end position="199"/>
    </location>
</feature>
<evidence type="ECO:0000259" key="7">
    <source>
        <dbReference type="Pfam" id="PF01386"/>
    </source>
</evidence>
<accession>A0A0B7GS07</accession>
<evidence type="ECO:0000313" key="12">
    <source>
        <dbReference type="Proteomes" id="UP000323594"/>
    </source>
</evidence>
<dbReference type="GO" id="GO:0008097">
    <property type="term" value="F:5S rRNA binding"/>
    <property type="evidence" value="ECO:0007669"/>
    <property type="project" value="InterPro"/>
</dbReference>
<dbReference type="InterPro" id="IPR029751">
    <property type="entry name" value="Ribosomal_L25_dom"/>
</dbReference>
<dbReference type="Proteomes" id="UP000042527">
    <property type="component" value="Unassembled WGS sequence"/>
</dbReference>
<evidence type="ECO:0000313" key="11">
    <source>
        <dbReference type="Proteomes" id="UP000042527"/>
    </source>
</evidence>
<keyword evidence="1 5" id="KW-0699">rRNA-binding</keyword>
<organism evidence="9 11">
    <name type="scientific">Treponema phagedenis</name>
    <dbReference type="NCBI Taxonomy" id="162"/>
    <lineage>
        <taxon>Bacteria</taxon>
        <taxon>Pseudomonadati</taxon>
        <taxon>Spirochaetota</taxon>
        <taxon>Spirochaetia</taxon>
        <taxon>Spirochaetales</taxon>
        <taxon>Treponemataceae</taxon>
        <taxon>Treponema</taxon>
    </lineage>
</organism>
<comment type="subunit">
    <text evidence="5">Part of the 50S ribosomal subunit; part of the 5S rRNA/L5/L18/L25 subcomplex. Contacts the 5S rRNA. Binds to the 5S rRNA independently of L5 and L18.</text>
</comment>
<evidence type="ECO:0000313" key="9">
    <source>
        <dbReference type="EMBL" id="CEM61389.1"/>
    </source>
</evidence>
<dbReference type="EMBL" id="CDNC01000010">
    <property type="protein sequence ID" value="CEM61389.1"/>
    <property type="molecule type" value="Genomic_DNA"/>
</dbReference>
<dbReference type="InterPro" id="IPR037121">
    <property type="entry name" value="Ribosomal_bL25_C"/>
</dbReference>
<reference evidence="10 12" key="3">
    <citation type="submission" date="2019-08" db="EMBL/GenBank/DDBJ databases">
        <authorList>
            <person name="Kuhnert P."/>
        </authorList>
    </citation>
    <scope>NUCLEOTIDE SEQUENCE [LARGE SCALE GENOMIC DNA]</scope>
    <source>
        <strain evidence="10 12">B36.5</strain>
    </source>
</reference>
<comment type="function">
    <text evidence="5">This is one of the proteins that binds to the 5S RNA in the ribosome where it forms part of the central protuberance.</text>
</comment>
<protein>
    <recommendedName>
        <fullName evidence="5">Large ribosomal subunit protein bL25</fullName>
    </recommendedName>
    <alternativeName>
        <fullName evidence="5">General stress protein CTC</fullName>
    </alternativeName>
</protein>
<dbReference type="Proteomes" id="UP000323594">
    <property type="component" value="Chromosome"/>
</dbReference>
<evidence type="ECO:0000256" key="2">
    <source>
        <dbReference type="ARBA" id="ARBA00022884"/>
    </source>
</evidence>
<dbReference type="NCBIfam" id="TIGR00731">
    <property type="entry name" value="bL25_bact_ctc"/>
    <property type="match status" value="1"/>
</dbReference>
<name>A0A0B7GS07_TREPH</name>
<dbReference type="Gene3D" id="2.40.240.10">
    <property type="entry name" value="Ribosomal Protein L25, Chain P"/>
    <property type="match status" value="1"/>
</dbReference>
<evidence type="ECO:0000256" key="4">
    <source>
        <dbReference type="ARBA" id="ARBA00023274"/>
    </source>
</evidence>
<reference evidence="11" key="1">
    <citation type="submission" date="2015-01" db="EMBL/GenBank/DDBJ databases">
        <authorList>
            <person name="Manzoor Shahid"/>
            <person name="Zubair Saima"/>
        </authorList>
    </citation>
    <scope>NUCLEOTIDE SEQUENCE [LARGE SCALE GENOMIC DNA]</scope>
    <source>
        <strain evidence="11">V1</strain>
    </source>
</reference>
<dbReference type="CDD" id="cd00495">
    <property type="entry name" value="Ribosomal_L25_TL5_CTC"/>
    <property type="match status" value="1"/>
</dbReference>
<comment type="similarity">
    <text evidence="5">Belongs to the bacterial ribosomal protein bL25 family. CTC subfamily.</text>
</comment>
<feature type="domain" description="Large ribosomal subunit protein bL25 L25" evidence="7">
    <location>
        <begin position="7"/>
        <end position="93"/>
    </location>
</feature>
<evidence type="ECO:0000256" key="6">
    <source>
        <dbReference type="SAM" id="MobiDB-lite"/>
    </source>
</evidence>
<keyword evidence="11" id="KW-1185">Reference proteome</keyword>
<dbReference type="InterPro" id="IPR020930">
    <property type="entry name" value="Ribosomal_uL5_bac-type"/>
</dbReference>
<dbReference type="EMBL" id="CP042817">
    <property type="protein sequence ID" value="QEJ97198.1"/>
    <property type="molecule type" value="Genomic_DNA"/>
</dbReference>
<dbReference type="InterPro" id="IPR020057">
    <property type="entry name" value="Ribosomal_bL25_b-dom"/>
</dbReference>
<evidence type="ECO:0000256" key="3">
    <source>
        <dbReference type="ARBA" id="ARBA00022980"/>
    </source>
</evidence>
<keyword evidence="2 5" id="KW-0694">RNA-binding</keyword>
<gene>
    <name evidence="5 9" type="primary">rplY</name>
    <name evidence="5" type="synonym">ctc</name>
    <name evidence="10" type="ORF">FUT82_03810</name>
    <name evidence="9" type="ORF">TPHV1_180054</name>
</gene>
<dbReference type="GO" id="GO:0003735">
    <property type="term" value="F:structural constituent of ribosome"/>
    <property type="evidence" value="ECO:0007669"/>
    <property type="project" value="InterPro"/>
</dbReference>